<name>A0A087TPQ4_STEMI</name>
<accession>A0A087TPQ4</accession>
<dbReference type="GO" id="GO:0003676">
    <property type="term" value="F:nucleic acid binding"/>
    <property type="evidence" value="ECO:0007669"/>
    <property type="project" value="InterPro"/>
</dbReference>
<dbReference type="PANTHER" id="PTHR47331:SF2">
    <property type="match status" value="1"/>
</dbReference>
<dbReference type="PANTHER" id="PTHR47331">
    <property type="entry name" value="PHD-TYPE DOMAIN-CONTAINING PROTEIN"/>
    <property type="match status" value="1"/>
</dbReference>
<evidence type="ECO:0000313" key="2">
    <source>
        <dbReference type="Proteomes" id="UP000054359"/>
    </source>
</evidence>
<protein>
    <recommendedName>
        <fullName evidence="3">Integrase catalytic domain-containing protein</fullName>
    </recommendedName>
</protein>
<dbReference type="OrthoDB" id="6434705at2759"/>
<dbReference type="InterPro" id="IPR036397">
    <property type="entry name" value="RNaseH_sf"/>
</dbReference>
<evidence type="ECO:0008006" key="3">
    <source>
        <dbReference type="Google" id="ProtNLM"/>
    </source>
</evidence>
<dbReference type="SUPFAM" id="SSF53098">
    <property type="entry name" value="Ribonuclease H-like"/>
    <property type="match status" value="1"/>
</dbReference>
<reference evidence="1 2" key="1">
    <citation type="submission" date="2013-11" db="EMBL/GenBank/DDBJ databases">
        <title>Genome sequencing of Stegodyphus mimosarum.</title>
        <authorList>
            <person name="Bechsgaard J."/>
        </authorList>
    </citation>
    <scope>NUCLEOTIDE SEQUENCE [LARGE SCALE GENOMIC DNA]</scope>
</reference>
<evidence type="ECO:0000313" key="1">
    <source>
        <dbReference type="EMBL" id="KFM67093.1"/>
    </source>
</evidence>
<gene>
    <name evidence="1" type="ORF">X975_26725</name>
</gene>
<keyword evidence="2" id="KW-1185">Reference proteome</keyword>
<dbReference type="EMBL" id="KK116218">
    <property type="protein sequence ID" value="KFM67093.1"/>
    <property type="molecule type" value="Genomic_DNA"/>
</dbReference>
<organism evidence="1 2">
    <name type="scientific">Stegodyphus mimosarum</name>
    <name type="common">African social velvet spider</name>
    <dbReference type="NCBI Taxonomy" id="407821"/>
    <lineage>
        <taxon>Eukaryota</taxon>
        <taxon>Metazoa</taxon>
        <taxon>Ecdysozoa</taxon>
        <taxon>Arthropoda</taxon>
        <taxon>Chelicerata</taxon>
        <taxon>Arachnida</taxon>
        <taxon>Araneae</taxon>
        <taxon>Araneomorphae</taxon>
        <taxon>Entelegynae</taxon>
        <taxon>Eresoidea</taxon>
        <taxon>Eresidae</taxon>
        <taxon>Stegodyphus</taxon>
    </lineage>
</organism>
<proteinExistence type="predicted"/>
<dbReference type="AlphaFoldDB" id="A0A087TPQ4"/>
<feature type="non-terminal residue" evidence="1">
    <location>
        <position position="138"/>
    </location>
</feature>
<dbReference type="Gene3D" id="3.30.420.10">
    <property type="entry name" value="Ribonuclease H-like superfamily/Ribonuclease H"/>
    <property type="match status" value="1"/>
</dbReference>
<sequence length="138" mass="15646">MSTNGFLLALRRFIARRGQSRIIYCDNGTNFVGASNVLRDLNWKQITDDTSIPPIQWKFNPPNASWWERLVGILKKLLRRVLGRASLTSEEMTTILCDCEAVNNSCPLTYVTENDATLIPVSPSTIFARHSKKRCSRS</sequence>
<dbReference type="OMA" id="VWWASEN"/>
<dbReference type="InterPro" id="IPR012337">
    <property type="entry name" value="RNaseH-like_sf"/>
</dbReference>
<dbReference type="Proteomes" id="UP000054359">
    <property type="component" value="Unassembled WGS sequence"/>
</dbReference>